<feature type="region of interest" description="Disordered" evidence="1">
    <location>
        <begin position="188"/>
        <end position="279"/>
    </location>
</feature>
<dbReference type="EMBL" id="JARJCW010000006">
    <property type="protein sequence ID" value="KAJ7223219.1"/>
    <property type="molecule type" value="Genomic_DNA"/>
</dbReference>
<evidence type="ECO:0000313" key="2">
    <source>
        <dbReference type="EMBL" id="KAJ7223219.1"/>
    </source>
</evidence>
<feature type="compositionally biased region" description="Basic residues" evidence="1">
    <location>
        <begin position="224"/>
        <end position="241"/>
    </location>
</feature>
<dbReference type="Proteomes" id="UP001219525">
    <property type="component" value="Unassembled WGS sequence"/>
</dbReference>
<name>A0AAD7E0Z2_9AGAR</name>
<reference evidence="2" key="1">
    <citation type="submission" date="2023-03" db="EMBL/GenBank/DDBJ databases">
        <title>Massive genome expansion in bonnet fungi (Mycena s.s.) driven by repeated elements and novel gene families across ecological guilds.</title>
        <authorList>
            <consortium name="Lawrence Berkeley National Laboratory"/>
            <person name="Harder C.B."/>
            <person name="Miyauchi S."/>
            <person name="Viragh M."/>
            <person name="Kuo A."/>
            <person name="Thoen E."/>
            <person name="Andreopoulos B."/>
            <person name="Lu D."/>
            <person name="Skrede I."/>
            <person name="Drula E."/>
            <person name="Henrissat B."/>
            <person name="Morin E."/>
            <person name="Kohler A."/>
            <person name="Barry K."/>
            <person name="LaButti K."/>
            <person name="Morin E."/>
            <person name="Salamov A."/>
            <person name="Lipzen A."/>
            <person name="Mereny Z."/>
            <person name="Hegedus B."/>
            <person name="Baldrian P."/>
            <person name="Stursova M."/>
            <person name="Weitz H."/>
            <person name="Taylor A."/>
            <person name="Grigoriev I.V."/>
            <person name="Nagy L.G."/>
            <person name="Martin F."/>
            <person name="Kauserud H."/>
        </authorList>
    </citation>
    <scope>NUCLEOTIDE SEQUENCE</scope>
    <source>
        <strain evidence="2">9144</strain>
    </source>
</reference>
<gene>
    <name evidence="2" type="ORF">GGX14DRAFT_557800</name>
</gene>
<accession>A0AAD7E0Z2</accession>
<protein>
    <submittedName>
        <fullName evidence="2">Uncharacterized protein</fullName>
    </submittedName>
</protein>
<evidence type="ECO:0000313" key="3">
    <source>
        <dbReference type="Proteomes" id="UP001219525"/>
    </source>
</evidence>
<keyword evidence="3" id="KW-1185">Reference proteome</keyword>
<evidence type="ECO:0000256" key="1">
    <source>
        <dbReference type="SAM" id="MobiDB-lite"/>
    </source>
</evidence>
<sequence>MPALQRVEESPRGERFLELAFPLHAPPLTPFISYDYSCRLQICHHGKLYAPLIASISYDYSCCLKICHHGKVVAYKPARPDCYLKWPKLVRRLTLFPTTRSSPPTLLRRLDPPLEPRCPMLSLTAFWRPTTAALTLIRAGVTLSRHCLRSGRTLGQISTHKAHLDAIRDIPHTPDDLEAELELFSDLSDLTPSDADDDDATPDPDCPNASVEPEPPTNNEPSRSQKRKARFKARRSVKRQRGCLATALENPALPPTNPMARPPKAVAKKRLKESKPASISVGYDTNRAAHTSTGWTGLLSHQDATLGDVPEPHVGEAGLGPGLPQEEVDQLAGDVGFTYVAWLETLSIPILDAQRRVVALLGGPPGTPAFRWVNNEFMTNADFDATASPKDHLARAERARERWQKGLSMFSVKCLSQSIGTRASNGRLVRNCLLWVTEHGRLSPDITPPISRPLQFPTGFLLWSPSEMGRTQKLKSDEEKRAANALKCKIYRQTPAGKLANRKHKRKSAKNAPLIAFPALSKALVHLASLPLPREPEAAYMAFADGRDGIIDVDFIANCNIGAWAKRPPFPPPQCDLSDRSRDIEVLAGWVLGIQVRDEPRMCADWKAELAKSPRVARAKLREELYMLLSGFEALTKLDYVPGAPMHTMVELWMRLDARKIQLLHCILQ</sequence>
<comment type="caution">
    <text evidence="2">The sequence shown here is derived from an EMBL/GenBank/DDBJ whole genome shotgun (WGS) entry which is preliminary data.</text>
</comment>
<feature type="compositionally biased region" description="Pro residues" evidence="1">
    <location>
        <begin position="252"/>
        <end position="261"/>
    </location>
</feature>
<organism evidence="2 3">
    <name type="scientific">Mycena pura</name>
    <dbReference type="NCBI Taxonomy" id="153505"/>
    <lineage>
        <taxon>Eukaryota</taxon>
        <taxon>Fungi</taxon>
        <taxon>Dikarya</taxon>
        <taxon>Basidiomycota</taxon>
        <taxon>Agaricomycotina</taxon>
        <taxon>Agaricomycetes</taxon>
        <taxon>Agaricomycetidae</taxon>
        <taxon>Agaricales</taxon>
        <taxon>Marasmiineae</taxon>
        <taxon>Mycenaceae</taxon>
        <taxon>Mycena</taxon>
    </lineage>
</organism>
<proteinExistence type="predicted"/>
<dbReference type="AlphaFoldDB" id="A0AAD7E0Z2"/>